<organism evidence="1 2">
    <name type="scientific">Choristoneura fumiferana</name>
    <name type="common">Spruce budworm moth</name>
    <name type="synonym">Archips fumiferana</name>
    <dbReference type="NCBI Taxonomy" id="7141"/>
    <lineage>
        <taxon>Eukaryota</taxon>
        <taxon>Metazoa</taxon>
        <taxon>Ecdysozoa</taxon>
        <taxon>Arthropoda</taxon>
        <taxon>Hexapoda</taxon>
        <taxon>Insecta</taxon>
        <taxon>Pterygota</taxon>
        <taxon>Neoptera</taxon>
        <taxon>Endopterygota</taxon>
        <taxon>Lepidoptera</taxon>
        <taxon>Glossata</taxon>
        <taxon>Ditrysia</taxon>
        <taxon>Tortricoidea</taxon>
        <taxon>Tortricidae</taxon>
        <taxon>Tortricinae</taxon>
        <taxon>Choristoneura</taxon>
    </lineage>
</organism>
<dbReference type="EMBL" id="CM046103">
    <property type="protein sequence ID" value="KAI8427286.1"/>
    <property type="molecule type" value="Genomic_DNA"/>
</dbReference>
<proteinExistence type="predicted"/>
<keyword evidence="2" id="KW-1185">Reference proteome</keyword>
<sequence length="635" mass="70583">MGKSPGHDGLSVEHLGCAGPHLPRVLALFYNLCMSHSYLPDALMKTVVVPIVKNRSGDAGDITNYRPISLATVVAKVLDSLLGSQLDKYLNIHQNQFGFRPGLSTEMAILSLKQTVKYYTDRRTAVYACFLDLSKAFDLVNYDILWQKLTDINMPTELYRIFRFWYLNQANVVRWSNSYSEPYRLECGVRQGGITSPKLFNLYVNALIEELSSTYVGCRVDGVCLNNISYADDMVLLSASPCGLTTLLGICEKYALSHGLHYNVKKSECMVFQVRGKTLPPVPPIRLYGTPLNRVNSFKYLGHVVTSDLNDNADIERERRALSVRANMMARRFARCSPGVKLTLFRAFCTNFYTSSLWVACAQRQYNALRVQYNNAFRVLMGLPLFCSASGMFAAARVDCFYTIMRKRCTSLVRRVEGSANGILRAFADSSLAGAGRVISGARAGSGHRLPAMSPLARSLLALAAAALLHSACAAPKKVGNQCNTESQGSLLGTPHNLPAVYIRPGVQDASVDIPNPCACNILRVGLEVTACDDVAPTLFVPKPPFNLPITVHRNDVMYTDVEELRDRLLETFCKLQQCCDVHEQTLQRVDELEYELTASHKSVRQIQEQIERQEAENTQRLNDEIMPAPNVSST</sequence>
<dbReference type="Proteomes" id="UP001064048">
    <property type="component" value="Chromosome 3"/>
</dbReference>
<name>A0ACC0JSX3_CHOFU</name>
<protein>
    <submittedName>
        <fullName evidence="1">Uncharacterized protein</fullName>
    </submittedName>
</protein>
<reference evidence="1 2" key="1">
    <citation type="journal article" date="2022" name="Genome Biol. Evol.">
        <title>The Spruce Budworm Genome: Reconstructing the Evolutionary History of Antifreeze Proteins.</title>
        <authorList>
            <person name="Beliveau C."/>
            <person name="Gagne P."/>
            <person name="Picq S."/>
            <person name="Vernygora O."/>
            <person name="Keeling C.I."/>
            <person name="Pinkney K."/>
            <person name="Doucet D."/>
            <person name="Wen F."/>
            <person name="Johnston J.S."/>
            <person name="Maaroufi H."/>
            <person name="Boyle B."/>
            <person name="Laroche J."/>
            <person name="Dewar K."/>
            <person name="Juretic N."/>
            <person name="Blackburn G."/>
            <person name="Nisole A."/>
            <person name="Brunet B."/>
            <person name="Brandao M."/>
            <person name="Lumley L."/>
            <person name="Duan J."/>
            <person name="Quan G."/>
            <person name="Lucarotti C.J."/>
            <person name="Roe A.D."/>
            <person name="Sperling F.A.H."/>
            <person name="Levesque R.C."/>
            <person name="Cusson M."/>
        </authorList>
    </citation>
    <scope>NUCLEOTIDE SEQUENCE [LARGE SCALE GENOMIC DNA]</scope>
    <source>
        <strain evidence="1">Glfc:IPQL:Cfum</strain>
    </source>
</reference>
<gene>
    <name evidence="1" type="ORF">MSG28_001873</name>
</gene>
<accession>A0ACC0JSX3</accession>
<evidence type="ECO:0000313" key="1">
    <source>
        <dbReference type="EMBL" id="KAI8427286.1"/>
    </source>
</evidence>
<evidence type="ECO:0000313" key="2">
    <source>
        <dbReference type="Proteomes" id="UP001064048"/>
    </source>
</evidence>
<comment type="caution">
    <text evidence="1">The sequence shown here is derived from an EMBL/GenBank/DDBJ whole genome shotgun (WGS) entry which is preliminary data.</text>
</comment>